<dbReference type="InterPro" id="IPR021109">
    <property type="entry name" value="Peptidase_aspartic_dom_sf"/>
</dbReference>
<reference evidence="1 2" key="1">
    <citation type="submission" date="2024-02" db="EMBL/GenBank/DDBJ databases">
        <title>De novo assembly and annotation of 12 fungi associated with fruit tree decline syndrome in Ontario, Canada.</title>
        <authorList>
            <person name="Sulman M."/>
            <person name="Ellouze W."/>
            <person name="Ilyukhin E."/>
        </authorList>
    </citation>
    <scope>NUCLEOTIDE SEQUENCE [LARGE SCALE GENOMIC DNA]</scope>
    <source>
        <strain evidence="1 2">M42-189</strain>
    </source>
</reference>
<accession>A0ABR3RPH0</accession>
<keyword evidence="2" id="KW-1185">Reference proteome</keyword>
<evidence type="ECO:0000313" key="1">
    <source>
        <dbReference type="EMBL" id="KAL1606262.1"/>
    </source>
</evidence>
<name>A0ABR3RPH0_9PLEO</name>
<sequence length="478" mass="53387">MRSPLADFDAFEAEEEHKTVKVAKIREWLLGTEDPISPRVENKVDLPVPVGTPQHAAHKIQSHKDAPNSVESRWVTALRSQAKLQGSGATNERGLYSSAPISPKKSLKTSKVRKGLPLCFSTTAGTQEILTKYDTGTMANHMSLDLAKELDYDIDYSPHSQGQFTMANGKIVTAVGRITTDVTFLGDGKGEKMTCYFNVFKSLAFPALIGMAFLHATETLSKYTSRLVDLPMDYRRSLRLCAVGEATNQVHCVINGNGIVAHADTGAEIALISAECATREKLVIEENCEELMLADGSIDHTTGFTDVNFRPKRDWQSKTVRFHVLTGLQFDILLDEDLVNDFDVFRNKACSLVNGMREMIPSLAPVIHLGSKLERAVANAGDKMKCWTKRLFTSNTESIANPYGSHQGTTQGIEAVTREKQRFELRQRINDLVQEQKRHHLWANKQSFSEAQARKEMDRLAAYDRERTLLDDKLRDLG</sequence>
<dbReference type="CDD" id="cd00303">
    <property type="entry name" value="retropepsin_like"/>
    <property type="match status" value="2"/>
</dbReference>
<gene>
    <name evidence="1" type="ORF">SLS60_003664</name>
</gene>
<dbReference type="Gene3D" id="2.40.70.10">
    <property type="entry name" value="Acid Proteases"/>
    <property type="match status" value="2"/>
</dbReference>
<proteinExistence type="predicted"/>
<comment type="caution">
    <text evidence="1">The sequence shown here is derived from an EMBL/GenBank/DDBJ whole genome shotgun (WGS) entry which is preliminary data.</text>
</comment>
<dbReference type="Proteomes" id="UP001521785">
    <property type="component" value="Unassembled WGS sequence"/>
</dbReference>
<protein>
    <submittedName>
        <fullName evidence="1">Uncharacterized protein</fullName>
    </submittedName>
</protein>
<evidence type="ECO:0000313" key="2">
    <source>
        <dbReference type="Proteomes" id="UP001521785"/>
    </source>
</evidence>
<organism evidence="1 2">
    <name type="scientific">Paraconiothyrium brasiliense</name>
    <dbReference type="NCBI Taxonomy" id="300254"/>
    <lineage>
        <taxon>Eukaryota</taxon>
        <taxon>Fungi</taxon>
        <taxon>Dikarya</taxon>
        <taxon>Ascomycota</taxon>
        <taxon>Pezizomycotina</taxon>
        <taxon>Dothideomycetes</taxon>
        <taxon>Pleosporomycetidae</taxon>
        <taxon>Pleosporales</taxon>
        <taxon>Massarineae</taxon>
        <taxon>Didymosphaeriaceae</taxon>
        <taxon>Paraconiothyrium</taxon>
    </lineage>
</organism>
<dbReference type="EMBL" id="JAKJXO020000004">
    <property type="protein sequence ID" value="KAL1606262.1"/>
    <property type="molecule type" value="Genomic_DNA"/>
</dbReference>